<feature type="region of interest" description="Disordered" evidence="1">
    <location>
        <begin position="1"/>
        <end position="23"/>
    </location>
</feature>
<dbReference type="AlphaFoldDB" id="M5RZF2"/>
<gene>
    <name evidence="2" type="ORF">RESH_04732</name>
</gene>
<evidence type="ECO:0000256" key="1">
    <source>
        <dbReference type="SAM" id="MobiDB-lite"/>
    </source>
</evidence>
<evidence type="ECO:0000313" key="3">
    <source>
        <dbReference type="Proteomes" id="UP000011996"/>
    </source>
</evidence>
<evidence type="ECO:0000313" key="2">
    <source>
        <dbReference type="EMBL" id="EMI24685.1"/>
    </source>
</evidence>
<protein>
    <submittedName>
        <fullName evidence="2">Uncharacterized protein</fullName>
    </submittedName>
</protein>
<accession>M5RZF2</accession>
<comment type="caution">
    <text evidence="2">The sequence shown here is derived from an EMBL/GenBank/DDBJ whole genome shotgun (WGS) entry which is preliminary data.</text>
</comment>
<sequence length="85" mass="9409">MFGFEIDGMSSLQSSRGTSPGTREKFLISKQADSRTRVHAIVPRTFQRPKKAESSATAVRKLYRGQVGFTKLRFASKCVITNIAA</sequence>
<dbReference type="Proteomes" id="UP000011996">
    <property type="component" value="Unassembled WGS sequence"/>
</dbReference>
<name>M5RZF2_9BACT</name>
<feature type="compositionally biased region" description="Polar residues" evidence="1">
    <location>
        <begin position="10"/>
        <end position="21"/>
    </location>
</feature>
<dbReference type="EMBL" id="ANOF01000152">
    <property type="protein sequence ID" value="EMI24685.1"/>
    <property type="molecule type" value="Genomic_DNA"/>
</dbReference>
<proteinExistence type="predicted"/>
<organism evidence="2 3">
    <name type="scientific">Rhodopirellula europaea SH398</name>
    <dbReference type="NCBI Taxonomy" id="1263868"/>
    <lineage>
        <taxon>Bacteria</taxon>
        <taxon>Pseudomonadati</taxon>
        <taxon>Planctomycetota</taxon>
        <taxon>Planctomycetia</taxon>
        <taxon>Pirellulales</taxon>
        <taxon>Pirellulaceae</taxon>
        <taxon>Rhodopirellula</taxon>
    </lineage>
</organism>
<reference evidence="2 3" key="1">
    <citation type="journal article" date="2013" name="Mar. Genomics">
        <title>Expression of sulfatases in Rhodopirellula baltica and the diversity of sulfatases in the genus Rhodopirellula.</title>
        <authorList>
            <person name="Wegner C.E."/>
            <person name="Richter-Heitmann T."/>
            <person name="Klindworth A."/>
            <person name="Klockow C."/>
            <person name="Richter M."/>
            <person name="Achstetter T."/>
            <person name="Glockner F.O."/>
            <person name="Harder J."/>
        </authorList>
    </citation>
    <scope>NUCLEOTIDE SEQUENCE [LARGE SCALE GENOMIC DNA]</scope>
    <source>
        <strain evidence="2 3">SH398</strain>
    </source>
</reference>